<dbReference type="InterPro" id="IPR038892">
    <property type="entry name" value="SMCHD1"/>
</dbReference>
<dbReference type="EnsemblMetazoa" id="ISCW023943-RA">
    <property type="protein sequence ID" value="ISCW023943-PA"/>
    <property type="gene ID" value="ISCW023943"/>
</dbReference>
<keyword evidence="3" id="KW-1185">Reference proteome</keyword>
<dbReference type="HOGENOM" id="CLU_093016_0_0_1"/>
<dbReference type="PANTHER" id="PTHR22640:SF2">
    <property type="entry name" value="STRUCTURAL MAINTENANCE OF CHROMOSOMES FLEXIBLE HINGE DOMAIN-CONTAINING PROTEIN 1"/>
    <property type="match status" value="1"/>
</dbReference>
<sequence>MVWPDQLEGGETLYVLKNIDQELTGQTFQKVQYLPHYDTIIKSGMYEYYASEGHNPLPYAFAELIDNSLAATKHNMGSRRIELKLFLDDRESMTMEKSTILVMDNGKGMTSWQLNNWAIYRLSKFIRKDKTLHNRWARTLCGH</sequence>
<evidence type="ECO:0000313" key="2">
    <source>
        <dbReference type="EnsemblMetazoa" id="ISCW023943-PA"/>
    </source>
</evidence>
<dbReference type="Gene3D" id="3.30.565.10">
    <property type="entry name" value="Histidine kinase-like ATPase, C-terminal domain"/>
    <property type="match status" value="1"/>
</dbReference>
<dbReference type="InterPro" id="IPR036890">
    <property type="entry name" value="HATPase_C_sf"/>
</dbReference>
<reference evidence="2" key="2">
    <citation type="submission" date="2020-05" db="UniProtKB">
        <authorList>
            <consortium name="EnsemblMetazoa"/>
        </authorList>
    </citation>
    <scope>IDENTIFICATION</scope>
    <source>
        <strain evidence="2">wikel</strain>
    </source>
</reference>
<proteinExistence type="evidence at protein level"/>
<dbReference type="STRING" id="6945.B7QNS9"/>
<evidence type="ECO:0000313" key="1">
    <source>
        <dbReference type="EMBL" id="EEC20501.1"/>
    </source>
</evidence>
<dbReference type="InParanoid" id="B7QNS9"/>
<dbReference type="VEuPathDB" id="VectorBase:ISCI023943"/>
<dbReference type="Proteomes" id="UP000001555">
    <property type="component" value="Unassembled WGS sequence"/>
</dbReference>
<dbReference type="VEuPathDB" id="VectorBase:ISCW023943"/>
<dbReference type="AlphaFoldDB" id="B7QNS9"/>
<dbReference type="OrthoDB" id="6513515at2759"/>
<dbReference type="PANTHER" id="PTHR22640">
    <property type="entry name" value="STRUCTURAL MAINTENANCE OF CHROMOSOMES FLEXIBLE HINGE DOMAIN-CONTAINING PROTEIN 1"/>
    <property type="match status" value="1"/>
</dbReference>
<dbReference type="EMBL" id="DS979971">
    <property type="protein sequence ID" value="EEC20501.1"/>
    <property type="molecule type" value="Genomic_DNA"/>
</dbReference>
<dbReference type="GO" id="GO:0006302">
    <property type="term" value="P:double-strand break repair"/>
    <property type="evidence" value="ECO:0007669"/>
    <property type="project" value="InterPro"/>
</dbReference>
<protein>
    <submittedName>
        <fullName evidence="1 2">Uncharacterized protein</fullName>
    </submittedName>
</protein>
<dbReference type="PaxDb" id="6945-B7QNS9"/>
<accession>B7QNS9</accession>
<dbReference type="Pfam" id="PF13589">
    <property type="entry name" value="HATPase_c_3"/>
    <property type="match status" value="1"/>
</dbReference>
<reference evidence="1 3" key="1">
    <citation type="submission" date="2008-03" db="EMBL/GenBank/DDBJ databases">
        <title>Annotation of Ixodes scapularis.</title>
        <authorList>
            <consortium name="Ixodes scapularis Genome Project Consortium"/>
            <person name="Caler E."/>
            <person name="Hannick L.I."/>
            <person name="Bidwell S."/>
            <person name="Joardar V."/>
            <person name="Thiagarajan M."/>
            <person name="Amedeo P."/>
            <person name="Galinsky K.J."/>
            <person name="Schobel S."/>
            <person name="Inman J."/>
            <person name="Hostetler J."/>
            <person name="Miller J."/>
            <person name="Hammond M."/>
            <person name="Megy K."/>
            <person name="Lawson D."/>
            <person name="Kodira C."/>
            <person name="Sutton G."/>
            <person name="Meyer J."/>
            <person name="Hill C.A."/>
            <person name="Birren B."/>
            <person name="Nene V."/>
            <person name="Collins F."/>
            <person name="Alarcon-Chaidez F."/>
            <person name="Wikel S."/>
            <person name="Strausberg R."/>
        </authorList>
    </citation>
    <scope>NUCLEOTIDE SEQUENCE [LARGE SCALE GENOMIC DNA]</scope>
    <source>
        <strain evidence="3">Wikel</strain>
        <strain evidence="1">Wikel colony</strain>
    </source>
</reference>
<gene>
    <name evidence="1" type="ORF">IscW_ISCW023943</name>
</gene>
<dbReference type="EMBL" id="ABJB010340746">
    <property type="status" value="NOT_ANNOTATED_CDS"/>
    <property type="molecule type" value="Genomic_DNA"/>
</dbReference>
<organism>
    <name type="scientific">Ixodes scapularis</name>
    <name type="common">Black-legged tick</name>
    <name type="synonym">Deer tick</name>
    <dbReference type="NCBI Taxonomy" id="6945"/>
    <lineage>
        <taxon>Eukaryota</taxon>
        <taxon>Metazoa</taxon>
        <taxon>Ecdysozoa</taxon>
        <taxon>Arthropoda</taxon>
        <taxon>Chelicerata</taxon>
        <taxon>Arachnida</taxon>
        <taxon>Acari</taxon>
        <taxon>Parasitiformes</taxon>
        <taxon>Ixodida</taxon>
        <taxon>Ixodoidea</taxon>
        <taxon>Ixodidae</taxon>
        <taxon>Ixodinae</taxon>
        <taxon>Ixodes</taxon>
    </lineage>
</organism>
<evidence type="ECO:0000313" key="3">
    <source>
        <dbReference type="Proteomes" id="UP000001555"/>
    </source>
</evidence>
<keyword evidence="4" id="KW-1267">Proteomics identification</keyword>
<dbReference type="SUPFAM" id="SSF55874">
    <property type="entry name" value="ATPase domain of HSP90 chaperone/DNA topoisomerase II/histidine kinase"/>
    <property type="match status" value="1"/>
</dbReference>
<name>B7QNS9_IXOSC</name>
<evidence type="ECO:0007829" key="4">
    <source>
        <dbReference type="PeptideAtlas" id="B7QNS9"/>
    </source>
</evidence>
<dbReference type="VEuPathDB" id="VectorBase:ISCP_006814"/>